<evidence type="ECO:0000256" key="13">
    <source>
        <dbReference type="PROSITE-ProRule" id="PRU01384"/>
    </source>
</evidence>
<dbReference type="InterPro" id="IPR013760">
    <property type="entry name" value="Topo_IIA-like_dom_sf"/>
</dbReference>
<gene>
    <name evidence="17" type="primary">Top2b_1</name>
    <name evidence="17" type="ORF">FRACYDRAFT_185561</name>
</gene>
<dbReference type="PROSITE" id="PS52040">
    <property type="entry name" value="TOPO_IIA"/>
    <property type="match status" value="1"/>
</dbReference>
<dbReference type="FunFam" id="3.90.199.10:FF:000002">
    <property type="entry name" value="DNA topoisomerase 2"/>
    <property type="match status" value="1"/>
</dbReference>
<dbReference type="InterPro" id="IPR050634">
    <property type="entry name" value="DNA_Topoisomerase_II"/>
</dbReference>
<evidence type="ECO:0000256" key="9">
    <source>
        <dbReference type="ARBA" id="ARBA00022842"/>
    </source>
</evidence>
<name>A0A1E7FEB3_9STRA</name>
<dbReference type="Pfam" id="PF01751">
    <property type="entry name" value="Toprim"/>
    <property type="match status" value="1"/>
</dbReference>
<evidence type="ECO:0000256" key="1">
    <source>
        <dbReference type="ARBA" id="ARBA00000185"/>
    </source>
</evidence>
<evidence type="ECO:0000256" key="12">
    <source>
        <dbReference type="ARBA" id="ARBA00023235"/>
    </source>
</evidence>
<dbReference type="SUPFAM" id="SSF55874">
    <property type="entry name" value="ATPase domain of HSP90 chaperone/DNA topoisomerase II/histidine kinase"/>
    <property type="match status" value="1"/>
</dbReference>
<comment type="similarity">
    <text evidence="5 14">Belongs to the type II topoisomerase family.</text>
</comment>
<keyword evidence="12 13" id="KW-0413">Isomerase</keyword>
<dbReference type="Gene3D" id="3.30.1490.30">
    <property type="match status" value="1"/>
</dbReference>
<comment type="subcellular location">
    <subcellularLocation>
        <location evidence="4">Plastid</location>
        <location evidence="4">Chloroplast</location>
    </subcellularLocation>
</comment>
<comment type="cofactor">
    <cofactor evidence="2">
        <name>Ca(2+)</name>
        <dbReference type="ChEBI" id="CHEBI:29108"/>
    </cofactor>
</comment>
<dbReference type="AlphaFoldDB" id="A0A1E7FEB3"/>
<dbReference type="Gene3D" id="3.40.50.670">
    <property type="match status" value="1"/>
</dbReference>
<evidence type="ECO:0000256" key="4">
    <source>
        <dbReference type="ARBA" id="ARBA00004229"/>
    </source>
</evidence>
<dbReference type="InterPro" id="IPR031660">
    <property type="entry name" value="TOPRIM_C"/>
</dbReference>
<dbReference type="Pfam" id="PF00204">
    <property type="entry name" value="DNA_gyraseB"/>
    <property type="match status" value="1"/>
</dbReference>
<keyword evidence="9" id="KW-0460">Magnesium</keyword>
<reference evidence="17 18" key="1">
    <citation type="submission" date="2016-09" db="EMBL/GenBank/DDBJ databases">
        <title>Extensive genetic diversity and differential bi-allelic expression allows diatom success in the polar Southern Ocean.</title>
        <authorList>
            <consortium name="DOE Joint Genome Institute"/>
            <person name="Mock T."/>
            <person name="Otillar R.P."/>
            <person name="Strauss J."/>
            <person name="Dupont C."/>
            <person name="Frickenhaus S."/>
            <person name="Maumus F."/>
            <person name="Mcmullan M."/>
            <person name="Sanges R."/>
            <person name="Schmutz J."/>
            <person name="Toseland A."/>
            <person name="Valas R."/>
            <person name="Veluchamy A."/>
            <person name="Ward B.J."/>
            <person name="Allen A."/>
            <person name="Barry K."/>
            <person name="Falciatore A."/>
            <person name="Ferrante M."/>
            <person name="Fortunato A.E."/>
            <person name="Gloeckner G."/>
            <person name="Gruber A."/>
            <person name="Hipkin R."/>
            <person name="Janech M."/>
            <person name="Kroth P."/>
            <person name="Leese F."/>
            <person name="Lindquist E."/>
            <person name="Lyon B.R."/>
            <person name="Martin J."/>
            <person name="Mayer C."/>
            <person name="Parker M."/>
            <person name="Quesneville H."/>
            <person name="Raymond J."/>
            <person name="Uhlig C."/>
            <person name="Valentin K.U."/>
            <person name="Worden A.Z."/>
            <person name="Armbrust E.V."/>
            <person name="Bowler C."/>
            <person name="Green B."/>
            <person name="Moulton V."/>
            <person name="Van Oosterhout C."/>
            <person name="Grigoriev I."/>
        </authorList>
    </citation>
    <scope>NUCLEOTIDE SEQUENCE [LARGE SCALE GENOMIC DNA]</scope>
    <source>
        <strain evidence="17 18">CCMP1102</strain>
    </source>
</reference>
<dbReference type="OrthoDB" id="276498at2759"/>
<dbReference type="SUPFAM" id="SSF54211">
    <property type="entry name" value="Ribosomal protein S5 domain 2-like"/>
    <property type="match status" value="1"/>
</dbReference>
<dbReference type="PRINTS" id="PR01158">
    <property type="entry name" value="TOPISMRASEII"/>
</dbReference>
<dbReference type="EC" id="5.6.2.2" evidence="14"/>
<evidence type="ECO:0000259" key="15">
    <source>
        <dbReference type="PROSITE" id="PS50880"/>
    </source>
</evidence>
<evidence type="ECO:0000256" key="10">
    <source>
        <dbReference type="ARBA" id="ARBA00023029"/>
    </source>
</evidence>
<evidence type="ECO:0000259" key="16">
    <source>
        <dbReference type="PROSITE" id="PS52040"/>
    </source>
</evidence>
<dbReference type="SMART" id="SM00434">
    <property type="entry name" value="TOP4c"/>
    <property type="match status" value="1"/>
</dbReference>
<dbReference type="GO" id="GO:0000712">
    <property type="term" value="P:resolution of meiotic recombination intermediates"/>
    <property type="evidence" value="ECO:0007669"/>
    <property type="project" value="TreeGrafter"/>
</dbReference>
<dbReference type="Gene3D" id="3.30.565.10">
    <property type="entry name" value="Histidine kinase-like ATPase, C-terminal domain"/>
    <property type="match status" value="1"/>
</dbReference>
<dbReference type="InterPro" id="IPR001241">
    <property type="entry name" value="Topo_IIA"/>
</dbReference>
<evidence type="ECO:0000256" key="14">
    <source>
        <dbReference type="RuleBase" id="RU362094"/>
    </source>
</evidence>
<dbReference type="InterPro" id="IPR013758">
    <property type="entry name" value="Topo_IIA_A/C_ab"/>
</dbReference>
<keyword evidence="8 14" id="KW-0067">ATP-binding</keyword>
<keyword evidence="10 13" id="KW-0799">Topoisomerase</keyword>
<dbReference type="InterPro" id="IPR013757">
    <property type="entry name" value="Topo_IIA_A_a_sf"/>
</dbReference>
<dbReference type="GO" id="GO:0006265">
    <property type="term" value="P:DNA topological change"/>
    <property type="evidence" value="ECO:0007669"/>
    <property type="project" value="UniProtKB-UniRule"/>
</dbReference>
<dbReference type="SMART" id="SM00387">
    <property type="entry name" value="HATPase_c"/>
    <property type="match status" value="1"/>
</dbReference>
<evidence type="ECO:0000256" key="6">
    <source>
        <dbReference type="ARBA" id="ARBA00022723"/>
    </source>
</evidence>
<dbReference type="KEGG" id="fcy:FRACYDRAFT_185561"/>
<evidence type="ECO:0000256" key="2">
    <source>
        <dbReference type="ARBA" id="ARBA00001913"/>
    </source>
</evidence>
<dbReference type="InterPro" id="IPR003594">
    <property type="entry name" value="HATPase_dom"/>
</dbReference>
<dbReference type="InterPro" id="IPR014721">
    <property type="entry name" value="Ribsml_uS5_D2-typ_fold_subgr"/>
</dbReference>
<dbReference type="FunFam" id="3.40.50.670:FF:000001">
    <property type="entry name" value="DNA topoisomerase 2"/>
    <property type="match status" value="1"/>
</dbReference>
<dbReference type="InterPro" id="IPR001154">
    <property type="entry name" value="TopoII_euk"/>
</dbReference>
<dbReference type="GO" id="GO:0003677">
    <property type="term" value="F:DNA binding"/>
    <property type="evidence" value="ECO:0007669"/>
    <property type="project" value="UniProtKB-UniRule"/>
</dbReference>
<dbReference type="Pfam" id="PF00521">
    <property type="entry name" value="DNA_topoisoIV"/>
    <property type="match status" value="1"/>
</dbReference>
<dbReference type="InParanoid" id="A0A1E7FEB3"/>
<dbReference type="SUPFAM" id="SSF56719">
    <property type="entry name" value="Type II DNA topoisomerase"/>
    <property type="match status" value="1"/>
</dbReference>
<accession>A0A1E7FEB3</accession>
<dbReference type="Pfam" id="PF16898">
    <property type="entry name" value="TOPRIM_C"/>
    <property type="match status" value="1"/>
</dbReference>
<evidence type="ECO:0000256" key="8">
    <source>
        <dbReference type="ARBA" id="ARBA00022840"/>
    </source>
</evidence>
<dbReference type="Gene3D" id="3.30.230.10">
    <property type="match status" value="1"/>
</dbReference>
<dbReference type="SMART" id="SM00433">
    <property type="entry name" value="TOP2c"/>
    <property type="match status" value="1"/>
</dbReference>
<dbReference type="PRINTS" id="PR00418">
    <property type="entry name" value="TPI2FAMILY"/>
</dbReference>
<comment type="subunit">
    <text evidence="14">Homodimer.</text>
</comment>
<dbReference type="Gene3D" id="3.90.199.10">
    <property type="entry name" value="Topoisomerase II, domain 5"/>
    <property type="match status" value="1"/>
</dbReference>
<feature type="domain" description="Toprim" evidence="15">
    <location>
        <begin position="535"/>
        <end position="652"/>
    </location>
</feature>
<keyword evidence="11 13" id="KW-0238">DNA-binding</keyword>
<dbReference type="Gene3D" id="1.10.268.10">
    <property type="entry name" value="Topoisomerase, domain 3"/>
    <property type="match status" value="1"/>
</dbReference>
<dbReference type="EMBL" id="KV784358">
    <property type="protein sequence ID" value="OEU16511.1"/>
    <property type="molecule type" value="Genomic_DNA"/>
</dbReference>
<dbReference type="PROSITE" id="PS00177">
    <property type="entry name" value="TOPOISOMERASE_II"/>
    <property type="match status" value="1"/>
</dbReference>
<evidence type="ECO:0000256" key="11">
    <source>
        <dbReference type="ARBA" id="ARBA00023125"/>
    </source>
</evidence>
<keyword evidence="6" id="KW-0479">Metal-binding</keyword>
<dbReference type="InterPro" id="IPR006171">
    <property type="entry name" value="TOPRIM_dom"/>
</dbReference>
<dbReference type="GO" id="GO:0003918">
    <property type="term" value="F:DNA topoisomerase type II (double strand cut, ATP-hydrolyzing) activity"/>
    <property type="evidence" value="ECO:0007669"/>
    <property type="project" value="UniProtKB-UniRule"/>
</dbReference>
<dbReference type="GO" id="GO:0000819">
    <property type="term" value="P:sister chromatid segregation"/>
    <property type="evidence" value="ECO:0007669"/>
    <property type="project" value="TreeGrafter"/>
</dbReference>
<feature type="active site" description="O-(5'-phospho-DNA)-tyrosine intermediate" evidence="13">
    <location>
        <position position="889"/>
    </location>
</feature>
<dbReference type="PANTHER" id="PTHR10169">
    <property type="entry name" value="DNA TOPOISOMERASE/GYRASE"/>
    <property type="match status" value="1"/>
</dbReference>
<dbReference type="InterPro" id="IPR036890">
    <property type="entry name" value="HATPase_C_sf"/>
</dbReference>
<dbReference type="InterPro" id="IPR020568">
    <property type="entry name" value="Ribosomal_Su5_D2-typ_SF"/>
</dbReference>
<evidence type="ECO:0000256" key="7">
    <source>
        <dbReference type="ARBA" id="ARBA00022741"/>
    </source>
</evidence>
<comment type="catalytic activity">
    <reaction evidence="1 13 14">
        <text>ATP-dependent breakage, passage and rejoining of double-stranded DNA.</text>
        <dbReference type="EC" id="5.6.2.2"/>
    </reaction>
</comment>
<dbReference type="Proteomes" id="UP000095751">
    <property type="component" value="Unassembled WGS sequence"/>
</dbReference>
<proteinExistence type="inferred from homology"/>
<sequence length="1258" mass="142046">MLQRFCGQSFKFRNRSLVSFGFNTYDSTRISTIISPSCSNNDIYNVSAGHFFSSSTATTSVTERNSTESKLDNINERSVEEQYIRKTPLEHVLLRPGMYVGPTERLPPIDCWVLDPSPKPLGTKKNISFKMIQKEYGLIPALQKVFDEILVNATDNQLRHPKSCTLLDVSIEQGSKSKEPIIRIWNNGKGIPIKIHKEENMYLPEMLFGHLLTGSNFDDTEKRLTGGRHGYGAKLSNIFSKSFTIETVDCRQRLHYKQTWTKNMTEAGEPQITTLDKSDAKEDYTCISFVPDIQRLSGDPKITTINNHDYALMCRRVVDAAGCAAGKLEVILNGHDVSMESFADYINLYRKKDKLSSEMCYTKIGSRWNVGIGLSDSNSFVSVSFVNGMFTSRGGTHINAIINQVVKRIQEKATKSDPSLSNVLTPGLIRRNIFLACNAYIENPTFDSQMKDHLTSNPSSFGSSYTLTEKYLKELVRTEENGGPGIVEEVLRVAKGQQQANLFKQVGGKKTKRQLLSIPKLEDAHNAGSNGDSKCTLILTEGDSAKALAVAGLEIIGRDKFGVFPLRGKFLNVRTCRVDQLSNNAEVKALFAILGLNFDKEYDTMEERNELRYSHIMLMTDQDEDGSHIKGLVINFFRHFWPKLLKPAVDEPFDQPFLSSFATPLLKAIRKNSKKYLSFYSVAEYNAWRASLIGTNDDIGKWKVKFYKGLGTSTPAEAKEYFSAFDKHHVPFIWKSELDGELLDKVFDKSRAADRRDWITSVYDPESTLSYDAEGRITYEDFVNKEMIHFSNSDNVRSIPSVIDGLKPSQRKVLHACFKRKLKSEIKVAQLSGYCAEHTAYHHGEASLQSTIIGMAQDFVGSNNINLLVPSGQFGTRLAGGEDAASPRYIFTHLSPITRYLFPEDDDMLLDYLEDDGQSIEPKFFCPIIPLLLVNGTQGIGTGWSTFIPQHKPLSVVDYIRAKLDQTLSIPQIEPYSRGFEGVIDRQENGYASYGRMRILDDKTIFIDELPIGIWTNNYKTFLLKMQSKGTIVDFKEDHTTTKVSFTVKLKSAELHRMQQSGLEKAFKLNSNLPMTNMNAFDDQSAIQKFVSAESIADTYFPVRMSLYHDRKSMLMSEMNYKTSVLENKARFIQLVSEGQIELLGGKMSKDKSFSVLESFGFSTTDELNQLRNNNSIYRKQIHEDSSGNDVNIVEQDTDNETSSFDYLFKMPLSSLTSDRIGALKKESSQTTSDLNAIRELQPEEIWLSDLDKLAQYL</sequence>
<dbReference type="InterPro" id="IPR013506">
    <property type="entry name" value="Topo_IIA_bsu_dom2"/>
</dbReference>
<dbReference type="Pfam" id="PF02518">
    <property type="entry name" value="HATPase_c"/>
    <property type="match status" value="1"/>
</dbReference>
<comment type="function">
    <text evidence="14">Control of topological states of DNA by transient breakage and subsequent rejoining of DNA strands. Topoisomerase II makes double-strand breaks.</text>
</comment>
<evidence type="ECO:0000313" key="17">
    <source>
        <dbReference type="EMBL" id="OEU16511.1"/>
    </source>
</evidence>
<evidence type="ECO:0000256" key="5">
    <source>
        <dbReference type="ARBA" id="ARBA00011080"/>
    </source>
</evidence>
<dbReference type="Gene3D" id="3.30.1360.40">
    <property type="match status" value="1"/>
</dbReference>
<dbReference type="GO" id="GO:0005524">
    <property type="term" value="F:ATP binding"/>
    <property type="evidence" value="ECO:0007669"/>
    <property type="project" value="UniProtKB-UniRule"/>
</dbReference>
<evidence type="ECO:0000313" key="18">
    <source>
        <dbReference type="Proteomes" id="UP000095751"/>
    </source>
</evidence>
<keyword evidence="18" id="KW-1185">Reference proteome</keyword>
<evidence type="ECO:0000256" key="3">
    <source>
        <dbReference type="ARBA" id="ARBA00001946"/>
    </source>
</evidence>
<keyword evidence="7 14" id="KW-0547">Nucleotide-binding</keyword>
<dbReference type="InterPro" id="IPR002205">
    <property type="entry name" value="Topo_IIA_dom_A"/>
</dbReference>
<feature type="domain" description="Topo IIA-type catalytic" evidence="16">
    <location>
        <begin position="799"/>
        <end position="1251"/>
    </location>
</feature>
<dbReference type="InterPro" id="IPR018522">
    <property type="entry name" value="TopoIIA_CS"/>
</dbReference>
<dbReference type="GO" id="GO:0046872">
    <property type="term" value="F:metal ion binding"/>
    <property type="evidence" value="ECO:0007669"/>
    <property type="project" value="UniProtKB-KW"/>
</dbReference>
<dbReference type="PANTHER" id="PTHR10169:SF38">
    <property type="entry name" value="DNA TOPOISOMERASE 2"/>
    <property type="match status" value="1"/>
</dbReference>
<dbReference type="GO" id="GO:0009507">
    <property type="term" value="C:chloroplast"/>
    <property type="evidence" value="ECO:0007669"/>
    <property type="project" value="UniProtKB-SubCell"/>
</dbReference>
<organism evidence="17 18">
    <name type="scientific">Fragilariopsis cylindrus CCMP1102</name>
    <dbReference type="NCBI Taxonomy" id="635003"/>
    <lineage>
        <taxon>Eukaryota</taxon>
        <taxon>Sar</taxon>
        <taxon>Stramenopiles</taxon>
        <taxon>Ochrophyta</taxon>
        <taxon>Bacillariophyta</taxon>
        <taxon>Bacillariophyceae</taxon>
        <taxon>Bacillariophycidae</taxon>
        <taxon>Bacillariales</taxon>
        <taxon>Bacillariaceae</taxon>
        <taxon>Fragilariopsis</taxon>
    </lineage>
</organism>
<dbReference type="GO" id="GO:0005634">
    <property type="term" value="C:nucleus"/>
    <property type="evidence" value="ECO:0007669"/>
    <property type="project" value="TreeGrafter"/>
</dbReference>
<protein>
    <recommendedName>
        <fullName evidence="14">DNA topoisomerase 2</fullName>
        <ecNumber evidence="14">5.6.2.2</ecNumber>
    </recommendedName>
</protein>
<dbReference type="PROSITE" id="PS50880">
    <property type="entry name" value="TOPRIM"/>
    <property type="match status" value="1"/>
</dbReference>
<dbReference type="InterPro" id="IPR013759">
    <property type="entry name" value="Topo_IIA_B_C"/>
</dbReference>
<comment type="cofactor">
    <cofactor evidence="3">
        <name>Mg(2+)</name>
        <dbReference type="ChEBI" id="CHEBI:18420"/>
    </cofactor>
</comment>